<reference evidence="9" key="1">
    <citation type="journal article" date="2019" name="Int. J. Syst. Evol. Microbiol.">
        <title>The Global Catalogue of Microorganisms (GCM) 10K type strain sequencing project: providing services to taxonomists for standard genome sequencing and annotation.</title>
        <authorList>
            <consortium name="The Broad Institute Genomics Platform"/>
            <consortium name="The Broad Institute Genome Sequencing Center for Infectious Disease"/>
            <person name="Wu L."/>
            <person name="Ma J."/>
        </authorList>
    </citation>
    <scope>NUCLEOTIDE SEQUENCE [LARGE SCALE GENOMIC DNA]</scope>
    <source>
        <strain evidence="9">KCTC 42082</strain>
    </source>
</reference>
<dbReference type="Proteomes" id="UP000604243">
    <property type="component" value="Unassembled WGS sequence"/>
</dbReference>
<organism evidence="8 9">
    <name type="scientific">Kushneria pakistanensis</name>
    <dbReference type="NCBI Taxonomy" id="1508770"/>
    <lineage>
        <taxon>Bacteria</taxon>
        <taxon>Pseudomonadati</taxon>
        <taxon>Pseudomonadota</taxon>
        <taxon>Gammaproteobacteria</taxon>
        <taxon>Oceanospirillales</taxon>
        <taxon>Halomonadaceae</taxon>
        <taxon>Kushneria</taxon>
    </lineage>
</organism>
<evidence type="ECO:0000256" key="5">
    <source>
        <dbReference type="ARBA" id="ARBA00023284"/>
    </source>
</evidence>
<evidence type="ECO:0000313" key="8">
    <source>
        <dbReference type="EMBL" id="GHC17143.1"/>
    </source>
</evidence>
<dbReference type="HAMAP" id="MF_00269">
    <property type="entry name" value="Tpx"/>
    <property type="match status" value="1"/>
</dbReference>
<gene>
    <name evidence="6 8" type="primary">tpx</name>
    <name evidence="8" type="ORF">GCM10010082_05200</name>
</gene>
<feature type="domain" description="Thioredoxin" evidence="7">
    <location>
        <begin position="18"/>
        <end position="166"/>
    </location>
</feature>
<dbReference type="EC" id="1.11.1.24" evidence="6"/>
<dbReference type="EMBL" id="BMZM01000001">
    <property type="protein sequence ID" value="GHC17143.1"/>
    <property type="molecule type" value="Genomic_DNA"/>
</dbReference>
<feature type="active site" description="Cysteine sulfenic acid (-SOH) intermediate" evidence="6">
    <location>
        <position position="60"/>
    </location>
</feature>
<evidence type="ECO:0000256" key="3">
    <source>
        <dbReference type="ARBA" id="ARBA00023002"/>
    </source>
</evidence>
<dbReference type="InterPro" id="IPR050455">
    <property type="entry name" value="Tpx_Peroxidase_subfamily"/>
</dbReference>
<keyword evidence="4 6" id="KW-1015">Disulfide bond</keyword>
<keyword evidence="9" id="KW-1185">Reference proteome</keyword>
<evidence type="ECO:0000259" key="7">
    <source>
        <dbReference type="PROSITE" id="PS51352"/>
    </source>
</evidence>
<keyword evidence="3 6" id="KW-0560">Oxidoreductase</keyword>
<dbReference type="InterPro" id="IPR018219">
    <property type="entry name" value="Tpx_CS"/>
</dbReference>
<protein>
    <recommendedName>
        <fullName evidence="6">Thiol peroxidase</fullName>
        <shortName evidence="6">Tpx</shortName>
        <ecNumber evidence="6">1.11.1.24</ecNumber>
    </recommendedName>
    <alternativeName>
        <fullName evidence="6">Peroxiredoxin tpx</fullName>
        <shortName evidence="6">Prx</shortName>
    </alternativeName>
    <alternativeName>
        <fullName evidence="6">Thioredoxin peroxidase</fullName>
    </alternativeName>
    <alternativeName>
        <fullName evidence="6">Thioredoxin-dependent peroxiredoxin</fullName>
    </alternativeName>
</protein>
<dbReference type="GO" id="GO:0004601">
    <property type="term" value="F:peroxidase activity"/>
    <property type="evidence" value="ECO:0007669"/>
    <property type="project" value="UniProtKB-KW"/>
</dbReference>
<accession>A0ABQ3FC67</accession>
<dbReference type="PANTHER" id="PTHR43110">
    <property type="entry name" value="THIOL PEROXIDASE"/>
    <property type="match status" value="1"/>
</dbReference>
<evidence type="ECO:0000313" key="9">
    <source>
        <dbReference type="Proteomes" id="UP000604243"/>
    </source>
</evidence>
<dbReference type="InterPro" id="IPR013766">
    <property type="entry name" value="Thioredoxin_domain"/>
</dbReference>
<sequence length="166" mass="17874">MTTVGYGDDRVDVGGHFPAPGDRAPAFVLTGREMNDVSLEEFAGQRKVLSIVPSIDTGTCATSTRKFNEQASRLENTVVLVISADLPFAAGRFCGAEGLDNVLMLSTFRDHAGFAQAYGVDIQSGRPRGLCARAVIVLDENDQVLHSELVDQIKNEPDYETALSVL</sequence>
<comment type="similarity">
    <text evidence="6">Belongs to the peroxiredoxin family. Tpx subfamily.</text>
</comment>
<dbReference type="Gene3D" id="3.40.30.10">
    <property type="entry name" value="Glutaredoxin"/>
    <property type="match status" value="1"/>
</dbReference>
<dbReference type="RefSeq" id="WP_189514819.1">
    <property type="nucleotide sequence ID" value="NZ_BMZM01000001.1"/>
</dbReference>
<evidence type="ECO:0000256" key="6">
    <source>
        <dbReference type="HAMAP-Rule" id="MF_00269"/>
    </source>
</evidence>
<dbReference type="InterPro" id="IPR036249">
    <property type="entry name" value="Thioredoxin-like_sf"/>
</dbReference>
<comment type="subunit">
    <text evidence="6">Homodimer.</text>
</comment>
<proteinExistence type="inferred from homology"/>
<comment type="caution">
    <text evidence="8">The sequence shown here is derived from an EMBL/GenBank/DDBJ whole genome shotgun (WGS) entry which is preliminary data.</text>
</comment>
<evidence type="ECO:0000256" key="4">
    <source>
        <dbReference type="ARBA" id="ARBA00023157"/>
    </source>
</evidence>
<dbReference type="NCBIfam" id="NF001808">
    <property type="entry name" value="PRK00522.1"/>
    <property type="match status" value="1"/>
</dbReference>
<comment type="miscellaneous">
    <text evidence="6">The active site is a conserved redox-active cysteine residue, the peroxidatic cysteine (C(P)), which makes the nucleophilic attack on the peroxide substrate. The peroxide oxidizes the C(P)-SH to cysteine sulfenic acid (C(P)-SOH), which then reacts with another cysteine residue, the resolving cysteine (C(R)), to form a disulfide bridge. The disulfide is subsequently reduced by an appropriate electron donor to complete the catalytic cycle. In this atypical 2-Cys peroxiredoxin, C(R) is present in the same subunit to form an intramolecular disulfide. The disulfide is subsequently reduced by thioredoxin.</text>
</comment>
<comment type="function">
    <text evidence="6">Thiol-specific peroxidase that catalyzes the reduction of hydrogen peroxide and organic hydroperoxides to water and alcohols, respectively. Plays a role in cell protection against oxidative stress by detoxifying peroxides.</text>
</comment>
<name>A0ABQ3FC67_9GAMM</name>
<dbReference type="InterPro" id="IPR002065">
    <property type="entry name" value="TPX"/>
</dbReference>
<keyword evidence="2 6" id="KW-0049">Antioxidant</keyword>
<dbReference type="InterPro" id="IPR013740">
    <property type="entry name" value="Redoxin"/>
</dbReference>
<dbReference type="PROSITE" id="PS51352">
    <property type="entry name" value="THIOREDOXIN_2"/>
    <property type="match status" value="1"/>
</dbReference>
<dbReference type="PROSITE" id="PS01265">
    <property type="entry name" value="TPX"/>
    <property type="match status" value="1"/>
</dbReference>
<dbReference type="PANTHER" id="PTHR43110:SF1">
    <property type="entry name" value="THIOL PEROXIDASE"/>
    <property type="match status" value="1"/>
</dbReference>
<keyword evidence="5 6" id="KW-0676">Redox-active center</keyword>
<dbReference type="Pfam" id="PF08534">
    <property type="entry name" value="Redoxin"/>
    <property type="match status" value="1"/>
</dbReference>
<feature type="disulfide bond" description="Redox-active" evidence="6">
    <location>
        <begin position="60"/>
        <end position="94"/>
    </location>
</feature>
<dbReference type="CDD" id="cd03014">
    <property type="entry name" value="PRX_Atyp2cys"/>
    <property type="match status" value="1"/>
</dbReference>
<dbReference type="SUPFAM" id="SSF52833">
    <property type="entry name" value="Thioredoxin-like"/>
    <property type="match status" value="1"/>
</dbReference>
<comment type="catalytic activity">
    <reaction evidence="6">
        <text>a hydroperoxide + [thioredoxin]-dithiol = an alcohol + [thioredoxin]-disulfide + H2O</text>
        <dbReference type="Rhea" id="RHEA:62620"/>
        <dbReference type="Rhea" id="RHEA-COMP:10698"/>
        <dbReference type="Rhea" id="RHEA-COMP:10700"/>
        <dbReference type="ChEBI" id="CHEBI:15377"/>
        <dbReference type="ChEBI" id="CHEBI:29950"/>
        <dbReference type="ChEBI" id="CHEBI:30879"/>
        <dbReference type="ChEBI" id="CHEBI:35924"/>
        <dbReference type="ChEBI" id="CHEBI:50058"/>
        <dbReference type="EC" id="1.11.1.24"/>
    </reaction>
</comment>
<evidence type="ECO:0000256" key="2">
    <source>
        <dbReference type="ARBA" id="ARBA00022862"/>
    </source>
</evidence>
<keyword evidence="1 6" id="KW-0575">Peroxidase</keyword>
<evidence type="ECO:0000256" key="1">
    <source>
        <dbReference type="ARBA" id="ARBA00022559"/>
    </source>
</evidence>